<dbReference type="SUPFAM" id="SSF53927">
    <property type="entry name" value="Cytidine deaminase-like"/>
    <property type="match status" value="1"/>
</dbReference>
<accession>A0A4Q2ELH1</accession>
<keyword evidence="3" id="KW-1185">Reference proteome</keyword>
<proteinExistence type="predicted"/>
<evidence type="ECO:0000313" key="2">
    <source>
        <dbReference type="EMBL" id="RXW33656.1"/>
    </source>
</evidence>
<dbReference type="AlphaFoldDB" id="A0A4Q2ELH1"/>
<dbReference type="RefSeq" id="WP_129457626.1">
    <property type="nucleotide sequence ID" value="NZ_PPCV01000001.1"/>
</dbReference>
<gene>
    <name evidence="2" type="ORF">C1706_02640</name>
</gene>
<dbReference type="PANTHER" id="PTHR11079">
    <property type="entry name" value="CYTOSINE DEAMINASE FAMILY MEMBER"/>
    <property type="match status" value="1"/>
</dbReference>
<name>A0A4Q2ELH1_9ACTN</name>
<dbReference type="OrthoDB" id="9802676at2"/>
<evidence type="ECO:0000313" key="3">
    <source>
        <dbReference type="Proteomes" id="UP000290624"/>
    </source>
</evidence>
<dbReference type="GO" id="GO:0003824">
    <property type="term" value="F:catalytic activity"/>
    <property type="evidence" value="ECO:0007669"/>
    <property type="project" value="InterPro"/>
</dbReference>
<reference evidence="2 3" key="1">
    <citation type="submission" date="2018-01" db="EMBL/GenBank/DDBJ databases">
        <title>Lactibacter flavus gen. nov., sp. nov., a novel bacterium of the family Propionibacteriaceae isolated from raw milk and dairy products.</title>
        <authorList>
            <person name="Wenning M."/>
            <person name="Breitenwieser F."/>
            <person name="Huptas C."/>
            <person name="von Neubeck M."/>
            <person name="Busse H.-J."/>
            <person name="Scherer S."/>
        </authorList>
    </citation>
    <scope>NUCLEOTIDE SEQUENCE [LARGE SCALE GENOMIC DNA]</scope>
    <source>
        <strain evidence="2 3">VG341</strain>
    </source>
</reference>
<dbReference type="EMBL" id="PPCV01000001">
    <property type="protein sequence ID" value="RXW33656.1"/>
    <property type="molecule type" value="Genomic_DNA"/>
</dbReference>
<dbReference type="InterPro" id="IPR016193">
    <property type="entry name" value="Cytidine_deaminase-like"/>
</dbReference>
<evidence type="ECO:0000259" key="1">
    <source>
        <dbReference type="PROSITE" id="PS51747"/>
    </source>
</evidence>
<protein>
    <submittedName>
        <fullName evidence="2">tRNA-specific adenosine deaminase</fullName>
    </submittedName>
</protein>
<dbReference type="Gene3D" id="3.40.140.10">
    <property type="entry name" value="Cytidine Deaminase, domain 2"/>
    <property type="match status" value="1"/>
</dbReference>
<comment type="caution">
    <text evidence="2">The sequence shown here is derived from an EMBL/GenBank/DDBJ whole genome shotgun (WGS) entry which is preliminary data.</text>
</comment>
<dbReference type="PANTHER" id="PTHR11079:SF179">
    <property type="entry name" value="TRNA(ADENINE(34)) DEAMINASE, CHLOROPLASTIC"/>
    <property type="match status" value="1"/>
</dbReference>
<dbReference type="Pfam" id="PF00383">
    <property type="entry name" value="dCMP_cyt_deam_1"/>
    <property type="match status" value="1"/>
</dbReference>
<feature type="domain" description="CMP/dCMP-type deaminase" evidence="1">
    <location>
        <begin position="8"/>
        <end position="124"/>
    </location>
</feature>
<dbReference type="Proteomes" id="UP000290624">
    <property type="component" value="Unassembled WGS sequence"/>
</dbReference>
<dbReference type="PROSITE" id="PS51747">
    <property type="entry name" value="CYT_DCMP_DEAMINASES_2"/>
    <property type="match status" value="1"/>
</dbReference>
<dbReference type="CDD" id="cd01285">
    <property type="entry name" value="nucleoside_deaminase"/>
    <property type="match status" value="1"/>
</dbReference>
<organism evidence="2 3">
    <name type="scientific">Propioniciclava flava</name>
    <dbReference type="NCBI Taxonomy" id="2072026"/>
    <lineage>
        <taxon>Bacteria</taxon>
        <taxon>Bacillati</taxon>
        <taxon>Actinomycetota</taxon>
        <taxon>Actinomycetes</taxon>
        <taxon>Propionibacteriales</taxon>
        <taxon>Propionibacteriaceae</taxon>
        <taxon>Propioniciclava</taxon>
    </lineage>
</organism>
<dbReference type="InterPro" id="IPR002125">
    <property type="entry name" value="CMP_dCMP_dom"/>
</dbReference>
<sequence>MPVTPLRDTDLPRLERCLSLAEEALAAGDQPFGSVLVDADGKEVYAERNRIANGDDTQHPELNLARWAAHHMAPAERARTTVYTSSEHCPMCAAAHGWVGLGRIVYASSSEQLHGWLRGFGLAAGRVAPLPIETVVPDALVCGPAPQLADRVRSLHARYYDAHA</sequence>